<dbReference type="Proteomes" id="UP000006729">
    <property type="component" value="Chromosome 19"/>
</dbReference>
<comment type="caution">
    <text evidence="1">The sequence shown here is derived from an EMBL/GenBank/DDBJ whole genome shotgun (WGS) entry which is preliminary data.</text>
</comment>
<sequence length="78" mass="9034">MLPSSKTRYSFEFDSLQTTWFSTSHIFPARFLSSKFEVNVREECLAFLQVYSCKIDACIGVCIDIGQLHLRYYLAVVI</sequence>
<protein>
    <submittedName>
        <fullName evidence="1">Uncharacterized protein</fullName>
    </submittedName>
</protein>
<keyword evidence="2" id="KW-1185">Reference proteome</keyword>
<reference evidence="1 2" key="1">
    <citation type="journal article" date="2006" name="Science">
        <title>The genome of black cottonwood, Populus trichocarpa (Torr. &amp; Gray).</title>
        <authorList>
            <person name="Tuskan G.A."/>
            <person name="Difazio S."/>
            <person name="Jansson S."/>
            <person name="Bohlmann J."/>
            <person name="Grigoriev I."/>
            <person name="Hellsten U."/>
            <person name="Putnam N."/>
            <person name="Ralph S."/>
            <person name="Rombauts S."/>
            <person name="Salamov A."/>
            <person name="Schein J."/>
            <person name="Sterck L."/>
            <person name="Aerts A."/>
            <person name="Bhalerao R.R."/>
            <person name="Bhalerao R.P."/>
            <person name="Blaudez D."/>
            <person name="Boerjan W."/>
            <person name="Brun A."/>
            <person name="Brunner A."/>
            <person name="Busov V."/>
            <person name="Campbell M."/>
            <person name="Carlson J."/>
            <person name="Chalot M."/>
            <person name="Chapman J."/>
            <person name="Chen G.L."/>
            <person name="Cooper D."/>
            <person name="Coutinho P.M."/>
            <person name="Couturier J."/>
            <person name="Covert S."/>
            <person name="Cronk Q."/>
            <person name="Cunningham R."/>
            <person name="Davis J."/>
            <person name="Degroeve S."/>
            <person name="Dejardin A."/>
            <person name="Depamphilis C."/>
            <person name="Detter J."/>
            <person name="Dirks B."/>
            <person name="Dubchak I."/>
            <person name="Duplessis S."/>
            <person name="Ehlting J."/>
            <person name="Ellis B."/>
            <person name="Gendler K."/>
            <person name="Goodstein D."/>
            <person name="Gribskov M."/>
            <person name="Grimwood J."/>
            <person name="Groover A."/>
            <person name="Gunter L."/>
            <person name="Hamberger B."/>
            <person name="Heinze B."/>
            <person name="Helariutta Y."/>
            <person name="Henrissat B."/>
            <person name="Holligan D."/>
            <person name="Holt R."/>
            <person name="Huang W."/>
            <person name="Islam-Faridi N."/>
            <person name="Jones S."/>
            <person name="Jones-Rhoades M."/>
            <person name="Jorgensen R."/>
            <person name="Joshi C."/>
            <person name="Kangasjarvi J."/>
            <person name="Karlsson J."/>
            <person name="Kelleher C."/>
            <person name="Kirkpatrick R."/>
            <person name="Kirst M."/>
            <person name="Kohler A."/>
            <person name="Kalluri U."/>
            <person name="Larimer F."/>
            <person name="Leebens-Mack J."/>
            <person name="Leple J.C."/>
            <person name="Locascio P."/>
            <person name="Lou Y."/>
            <person name="Lucas S."/>
            <person name="Martin F."/>
            <person name="Montanini B."/>
            <person name="Napoli C."/>
            <person name="Nelson D.R."/>
            <person name="Nelson C."/>
            <person name="Nieminen K."/>
            <person name="Nilsson O."/>
            <person name="Pereda V."/>
            <person name="Peter G."/>
            <person name="Philippe R."/>
            <person name="Pilate G."/>
            <person name="Poliakov A."/>
            <person name="Razumovskaya J."/>
            <person name="Richardson P."/>
            <person name="Rinaldi C."/>
            <person name="Ritland K."/>
            <person name="Rouze P."/>
            <person name="Ryaboy D."/>
            <person name="Schmutz J."/>
            <person name="Schrader J."/>
            <person name="Segerman B."/>
            <person name="Shin H."/>
            <person name="Siddiqui A."/>
            <person name="Sterky F."/>
            <person name="Terry A."/>
            <person name="Tsai C.J."/>
            <person name="Uberbacher E."/>
            <person name="Unneberg P."/>
            <person name="Vahala J."/>
            <person name="Wall K."/>
            <person name="Wessler S."/>
            <person name="Yang G."/>
            <person name="Yin T."/>
            <person name="Douglas C."/>
            <person name="Marra M."/>
            <person name="Sandberg G."/>
            <person name="Van de Peer Y."/>
            <person name="Rokhsar D."/>
        </authorList>
    </citation>
    <scope>NUCLEOTIDE SEQUENCE [LARGE SCALE GENOMIC DNA]</scope>
    <source>
        <strain evidence="2">cv. Nisqually</strain>
    </source>
</reference>
<evidence type="ECO:0000313" key="2">
    <source>
        <dbReference type="Proteomes" id="UP000006729"/>
    </source>
</evidence>
<accession>A0ACC0RKM4</accession>
<name>A0ACC0RKM4_POPTR</name>
<gene>
    <name evidence="1" type="ORF">POPTR_019G120400v4</name>
</gene>
<evidence type="ECO:0000313" key="1">
    <source>
        <dbReference type="EMBL" id="KAI9377784.1"/>
    </source>
</evidence>
<proteinExistence type="predicted"/>
<dbReference type="EMBL" id="CM009308">
    <property type="protein sequence ID" value="KAI9377784.1"/>
    <property type="molecule type" value="Genomic_DNA"/>
</dbReference>
<organism evidence="1 2">
    <name type="scientific">Populus trichocarpa</name>
    <name type="common">Western balsam poplar</name>
    <name type="synonym">Populus balsamifera subsp. trichocarpa</name>
    <dbReference type="NCBI Taxonomy" id="3694"/>
    <lineage>
        <taxon>Eukaryota</taxon>
        <taxon>Viridiplantae</taxon>
        <taxon>Streptophyta</taxon>
        <taxon>Embryophyta</taxon>
        <taxon>Tracheophyta</taxon>
        <taxon>Spermatophyta</taxon>
        <taxon>Magnoliopsida</taxon>
        <taxon>eudicotyledons</taxon>
        <taxon>Gunneridae</taxon>
        <taxon>Pentapetalae</taxon>
        <taxon>rosids</taxon>
        <taxon>fabids</taxon>
        <taxon>Malpighiales</taxon>
        <taxon>Salicaceae</taxon>
        <taxon>Saliceae</taxon>
        <taxon>Populus</taxon>
    </lineage>
</organism>